<dbReference type="PANTHER" id="PTHR13799">
    <property type="entry name" value="NGG1 INTERACTING FACTOR 3"/>
    <property type="match status" value="1"/>
</dbReference>
<proteinExistence type="inferred from homology"/>
<accession>A0ABS2MMR6</accession>
<dbReference type="Proteomes" id="UP000767854">
    <property type="component" value="Unassembled WGS sequence"/>
</dbReference>
<dbReference type="RefSeq" id="WP_204661281.1">
    <property type="nucleotide sequence ID" value="NZ_JAFBDT010000001.1"/>
</dbReference>
<dbReference type="InterPro" id="IPR036069">
    <property type="entry name" value="DUF34/NIF3_sf"/>
</dbReference>
<sequence length="267" mass="29936">MITSVNQIMKLIQKLAPFETADDWDNVGLIIGSGSHIVNRILIALDLTETVLDEAVEEGYELIITHHPPIFSAIKNITTEDRLGRLIIKAIQNDISVVSAHTNLDKSFNFGINHFIADAYGLEQLRILIPEGENVGHGVIGTFKTPMDFDAFINLTKKIFNIDLVKGSNFHKKRAIRSLAIASGAASDFIENALTEKADIFLTSDLKYHEYQRVIGTDLALLDIGHFESERVYLEKFCDLLMQNAHAQNYDVVFQATETEMPLIKHL</sequence>
<organism evidence="4 5">
    <name type="scientific">Fusibacter tunisiensis</name>
    <dbReference type="NCBI Taxonomy" id="1008308"/>
    <lineage>
        <taxon>Bacteria</taxon>
        <taxon>Bacillati</taxon>
        <taxon>Bacillota</taxon>
        <taxon>Clostridia</taxon>
        <taxon>Eubacteriales</taxon>
        <taxon>Eubacteriales Family XII. Incertae Sedis</taxon>
        <taxon>Fusibacter</taxon>
    </lineage>
</organism>
<name>A0ABS2MMR6_9FIRM</name>
<dbReference type="SUPFAM" id="SSF102705">
    <property type="entry name" value="NIF3 (NGG1p interacting factor 3)-like"/>
    <property type="match status" value="1"/>
</dbReference>
<evidence type="ECO:0000313" key="5">
    <source>
        <dbReference type="Proteomes" id="UP000767854"/>
    </source>
</evidence>
<gene>
    <name evidence="4" type="ORF">JOC49_000203</name>
</gene>
<dbReference type="Pfam" id="PF01784">
    <property type="entry name" value="DUF34_NIF3"/>
    <property type="match status" value="1"/>
</dbReference>
<protein>
    <recommendedName>
        <fullName evidence="2">GTP cyclohydrolase 1 type 2 homolog</fullName>
    </recommendedName>
</protein>
<reference evidence="4 5" key="1">
    <citation type="submission" date="2021-01" db="EMBL/GenBank/DDBJ databases">
        <title>Genomic Encyclopedia of Type Strains, Phase IV (KMG-IV): sequencing the most valuable type-strain genomes for metagenomic binning, comparative biology and taxonomic classification.</title>
        <authorList>
            <person name="Goeker M."/>
        </authorList>
    </citation>
    <scope>NUCLEOTIDE SEQUENCE [LARGE SCALE GENOMIC DNA]</scope>
    <source>
        <strain evidence="4 5">DSM 24436</strain>
    </source>
</reference>
<dbReference type="NCBIfam" id="TIGR00486">
    <property type="entry name" value="YbgI_SA1388"/>
    <property type="match status" value="1"/>
</dbReference>
<evidence type="ECO:0000256" key="1">
    <source>
        <dbReference type="ARBA" id="ARBA00006964"/>
    </source>
</evidence>
<dbReference type="InterPro" id="IPR002678">
    <property type="entry name" value="DUF34/NIF3"/>
</dbReference>
<dbReference type="Gene3D" id="3.40.1390.30">
    <property type="entry name" value="NIF3 (NGG1p interacting factor 3)-like"/>
    <property type="match status" value="2"/>
</dbReference>
<comment type="similarity">
    <text evidence="1">Belongs to the GTP cyclohydrolase I type 2/NIF3 family.</text>
</comment>
<evidence type="ECO:0000256" key="3">
    <source>
        <dbReference type="ARBA" id="ARBA00022723"/>
    </source>
</evidence>
<keyword evidence="5" id="KW-1185">Reference proteome</keyword>
<evidence type="ECO:0000256" key="2">
    <source>
        <dbReference type="ARBA" id="ARBA00022112"/>
    </source>
</evidence>
<dbReference type="PANTHER" id="PTHR13799:SF14">
    <property type="entry name" value="GTP CYCLOHYDROLASE 1 TYPE 2 HOMOLOG"/>
    <property type="match status" value="1"/>
</dbReference>
<comment type="caution">
    <text evidence="4">The sequence shown here is derived from an EMBL/GenBank/DDBJ whole genome shotgun (WGS) entry which is preliminary data.</text>
</comment>
<keyword evidence="3" id="KW-0479">Metal-binding</keyword>
<dbReference type="EMBL" id="JAFBDT010000001">
    <property type="protein sequence ID" value="MBM7560694.1"/>
    <property type="molecule type" value="Genomic_DNA"/>
</dbReference>
<evidence type="ECO:0000313" key="4">
    <source>
        <dbReference type="EMBL" id="MBM7560694.1"/>
    </source>
</evidence>